<sequence length="156" mass="18331">MFQPREIIYGYAKSLYSPHHKYMVTIYQDENLSIVACFTTSKQRAGVPEQLIKHGPIYKEKKCISYVFEHGVTIGNNPKTGETFSFPKRTVITFDYGVQEGRKDYFMEQFDNPEVVCVLDEKEYMELVYAMYRSPYTKTSHKAVLDKILQDYYSKQ</sequence>
<evidence type="ECO:0000313" key="1">
    <source>
        <dbReference type="EMBL" id="QIM09948.1"/>
    </source>
</evidence>
<gene>
    <name evidence="1" type="ORF">Prevot485_0470</name>
</gene>
<accession>A0A6G8F1B5</accession>
<dbReference type="EMBL" id="MN990733">
    <property type="protein sequence ID" value="QIM09948.1"/>
    <property type="molecule type" value="Genomic_DNA"/>
</dbReference>
<proteinExistence type="predicted"/>
<protein>
    <submittedName>
        <fullName evidence="1">Uncharacterized protein</fullName>
    </submittedName>
</protein>
<reference evidence="1" key="1">
    <citation type="journal article" date="2020" name="J. ISSAAS">
        <title>Lactobacilli and other gastrointestinal microbiota of Peromyscus leucopus, reservoir host for agents of Lyme disease and other zoonoses in North America.</title>
        <authorList>
            <person name="Milovic A."/>
            <person name="Bassam K."/>
            <person name="Shao H."/>
            <person name="Chatzistamou I."/>
            <person name="Tufts D.M."/>
            <person name="Diuk-Wasser M."/>
            <person name="Barbour A.G."/>
        </authorList>
    </citation>
    <scope>NUCLEOTIDE SEQUENCE</scope>
    <source>
        <strain evidence="1">LL70</strain>
    </source>
</reference>
<name>A0A6G8F1B5_9BACT</name>
<organism evidence="1">
    <name type="scientific">uncultured Prevotella sp</name>
    <dbReference type="NCBI Taxonomy" id="159272"/>
    <lineage>
        <taxon>Bacteria</taxon>
        <taxon>Pseudomonadati</taxon>
        <taxon>Bacteroidota</taxon>
        <taxon>Bacteroidia</taxon>
        <taxon>Bacteroidales</taxon>
        <taxon>Prevotellaceae</taxon>
        <taxon>Prevotella</taxon>
        <taxon>environmental samples</taxon>
    </lineage>
</organism>
<dbReference type="AlphaFoldDB" id="A0A6G8F1B5"/>